<feature type="domain" description="Ubiquitin-like" evidence="2">
    <location>
        <begin position="22"/>
        <end position="82"/>
    </location>
</feature>
<sequence length="999" mass="105065">MADQHSGEGSSTSNMESSDATVQIKIKTLDSQIYNFEVDKNMPVSLFKEKIENETGVPVGRQRLIFRGKVLKDNDLLSDYRVFEVIVLENAAICKVVSQLSFRSFIYCIRIQILEPQYLFHLINVGVENGHTLHLVARQPAESQASSGTSPGETNGPNASQVNEASTGAPRNRVGQISHSVVLGTFNVGDQTEAIVPDLTRVIGAVLNSIGVGGQNLSNVTGINPSTTTSSNPGQFPQGNETEGMHGNAGGQSQAGNQASSGQVFSSQQFQTLHQAGQVPLAASAIPIPSLNVPIPDSLNTLSEFMNRMEQNLAQNGYQTNLSSNNTGDQPRMDLPSNTQGLHTPEALSIVLRHAERLLSRHAVAALSHIAGRLEQEGGSSDLTLRGQIQSESVQVGFAMQHLGALLLELGRTILTLRMGQTPAESVVNAGPAVYISPSGPNPIMVQPFPLQTNPLFGGSVPTSNPLTSGPVGVGSAPRSVNIHIHTGASLPPIVSAVGARGSNGEGMLAERRNGAGSNDLGASRMLPVRNIIAAAVPSHPSGVPISSAAQPGPGIAVTQPPSDSVSLSSVLSEVNSQIRNLVGNMQGAHAVQSGQAESNVRSSSVGSGSSSSENEHPSTMAVNGGGESGVSLHACTPQIEGHEPQPECDRVGDYQDSGSSSGSKDDSSCSVKGPWICSSGQTVKSEDVKVNAQGSSGNAKAVPLGLGLGSLERKKGKQLKPLAKNGDSGTTSSSINQDQQATRTQQLLQSLAARSSVVNRMTSNNPSTEQQSSTVGQVRDGSSGSQGSVGQADMANVMSQVLNSPALSGLLTGVSEQTGVGSPNVLRNMLQQFTQNPQMSNAMNQIAQQIDSQDVENMFAGLGGHGGGIDFSRMFQQMMPIVSRALVSGSTAPQSLSAMEPQPEPQYNQQNLSRDEHDEQNFQVDLQQVAQRIGHLDSPEDAFRALVENSFWSCGGSSGPQEFVDDLCSEEDLASEYVELLQQDIQRRLQDDSGQDRS</sequence>
<evidence type="ECO:0000256" key="1">
    <source>
        <dbReference type="SAM" id="MobiDB-lite"/>
    </source>
</evidence>
<reference evidence="3" key="1">
    <citation type="journal article" date="2021" name="Front. Plant Sci.">
        <title>Chromosome-Scale Genome Assembly for Chinese Sour Jujube and Insights Into Its Genome Evolution and Domestication Signature.</title>
        <authorList>
            <person name="Shen L.-Y."/>
            <person name="Luo H."/>
            <person name="Wang X.-L."/>
            <person name="Wang X.-M."/>
            <person name="Qiu X.-J."/>
            <person name="Liu H."/>
            <person name="Zhou S.-S."/>
            <person name="Jia K.-H."/>
            <person name="Nie S."/>
            <person name="Bao Y.-T."/>
            <person name="Zhang R.-G."/>
            <person name="Yun Q.-Z."/>
            <person name="Chai Y.-H."/>
            <person name="Lu J.-Y."/>
            <person name="Li Y."/>
            <person name="Zhao S.-W."/>
            <person name="Mao J.-F."/>
            <person name="Jia S.-G."/>
            <person name="Mao Y.-M."/>
        </authorList>
    </citation>
    <scope>NUCLEOTIDE SEQUENCE</scope>
    <source>
        <strain evidence="3">AT0</strain>
        <tissue evidence="3">Leaf</tissue>
    </source>
</reference>
<dbReference type="GO" id="GO:0051787">
    <property type="term" value="F:misfolded protein binding"/>
    <property type="evidence" value="ECO:0007669"/>
    <property type="project" value="TreeGrafter"/>
</dbReference>
<dbReference type="SUPFAM" id="SSF54236">
    <property type="entry name" value="Ubiquitin-like"/>
    <property type="match status" value="1"/>
</dbReference>
<evidence type="ECO:0000259" key="2">
    <source>
        <dbReference type="PROSITE" id="PS50053"/>
    </source>
</evidence>
<dbReference type="Pfam" id="PF00240">
    <property type="entry name" value="ubiquitin"/>
    <property type="match status" value="1"/>
</dbReference>
<feature type="compositionally biased region" description="Polar residues" evidence="1">
    <location>
        <begin position="221"/>
        <end position="241"/>
    </location>
</feature>
<name>A0A978V6A5_ZIZJJ</name>
<feature type="compositionally biased region" description="Basic and acidic residues" evidence="1">
    <location>
        <begin position="641"/>
        <end position="654"/>
    </location>
</feature>
<protein>
    <recommendedName>
        <fullName evidence="2">Ubiquitin-like domain-containing protein</fullName>
    </recommendedName>
</protein>
<dbReference type="SMART" id="SM00213">
    <property type="entry name" value="UBQ"/>
    <property type="match status" value="1"/>
</dbReference>
<feature type="region of interest" description="Disordered" evidence="1">
    <location>
        <begin position="760"/>
        <end position="791"/>
    </location>
</feature>
<feature type="region of interest" description="Disordered" evidence="1">
    <location>
        <begin position="139"/>
        <end position="171"/>
    </location>
</feature>
<dbReference type="Proteomes" id="UP000813462">
    <property type="component" value="Unassembled WGS sequence"/>
</dbReference>
<feature type="compositionally biased region" description="Low complexity" evidence="1">
    <location>
        <begin position="251"/>
        <end position="266"/>
    </location>
</feature>
<dbReference type="FunFam" id="3.10.20.90:FF:000154">
    <property type="entry name" value="Large proline-rich protein BAG6"/>
    <property type="match status" value="1"/>
</dbReference>
<feature type="region of interest" description="Disordered" evidence="1">
    <location>
        <begin position="713"/>
        <end position="746"/>
    </location>
</feature>
<feature type="compositionally biased region" description="Low complexity" evidence="1">
    <location>
        <begin position="598"/>
        <end position="613"/>
    </location>
</feature>
<feature type="compositionally biased region" description="Polar residues" evidence="1">
    <location>
        <begin position="760"/>
        <end position="775"/>
    </location>
</feature>
<dbReference type="AlphaFoldDB" id="A0A978V6A5"/>
<dbReference type="InterPro" id="IPR000626">
    <property type="entry name" value="Ubiquitin-like_dom"/>
</dbReference>
<dbReference type="EMBL" id="JAEACU010000006">
    <property type="protein sequence ID" value="KAH7523440.1"/>
    <property type="molecule type" value="Genomic_DNA"/>
</dbReference>
<organism evidence="3 4">
    <name type="scientific">Ziziphus jujuba var. spinosa</name>
    <dbReference type="NCBI Taxonomy" id="714518"/>
    <lineage>
        <taxon>Eukaryota</taxon>
        <taxon>Viridiplantae</taxon>
        <taxon>Streptophyta</taxon>
        <taxon>Embryophyta</taxon>
        <taxon>Tracheophyta</taxon>
        <taxon>Spermatophyta</taxon>
        <taxon>Magnoliopsida</taxon>
        <taxon>eudicotyledons</taxon>
        <taxon>Gunneridae</taxon>
        <taxon>Pentapetalae</taxon>
        <taxon>rosids</taxon>
        <taxon>fabids</taxon>
        <taxon>Rosales</taxon>
        <taxon>Rhamnaceae</taxon>
        <taxon>Paliureae</taxon>
        <taxon>Ziziphus</taxon>
    </lineage>
</organism>
<dbReference type="PANTHER" id="PTHR15204:SF5">
    <property type="entry name" value="LARGE PROLINE-RICH PROTEIN BAG6 ISOFORM X1"/>
    <property type="match status" value="1"/>
</dbReference>
<evidence type="ECO:0000313" key="3">
    <source>
        <dbReference type="EMBL" id="KAH7523440.1"/>
    </source>
</evidence>
<feature type="compositionally biased region" description="Polar residues" evidence="1">
    <location>
        <begin position="141"/>
        <end position="166"/>
    </location>
</feature>
<evidence type="ECO:0000313" key="4">
    <source>
        <dbReference type="Proteomes" id="UP000813462"/>
    </source>
</evidence>
<dbReference type="Gene3D" id="3.10.20.90">
    <property type="entry name" value="Phosphatidylinositol 3-kinase Catalytic Subunit, Chain A, domain 1"/>
    <property type="match status" value="1"/>
</dbReference>
<comment type="caution">
    <text evidence="3">The sequence shown here is derived from an EMBL/GenBank/DDBJ whole genome shotgun (WGS) entry which is preliminary data.</text>
</comment>
<proteinExistence type="predicted"/>
<dbReference type="GO" id="GO:0071818">
    <property type="term" value="C:BAT3 complex"/>
    <property type="evidence" value="ECO:0007669"/>
    <property type="project" value="TreeGrafter"/>
</dbReference>
<dbReference type="PROSITE" id="PS50053">
    <property type="entry name" value="UBIQUITIN_2"/>
    <property type="match status" value="1"/>
</dbReference>
<dbReference type="CDD" id="cd17039">
    <property type="entry name" value="Ubl_ubiquitin_like"/>
    <property type="match status" value="1"/>
</dbReference>
<dbReference type="GO" id="GO:0031593">
    <property type="term" value="F:polyubiquitin modification-dependent protein binding"/>
    <property type="evidence" value="ECO:0007669"/>
    <property type="project" value="TreeGrafter"/>
</dbReference>
<feature type="region of interest" description="Disordered" evidence="1">
    <location>
        <begin position="893"/>
        <end position="917"/>
    </location>
</feature>
<feature type="region of interest" description="Disordered" evidence="1">
    <location>
        <begin position="221"/>
        <end position="266"/>
    </location>
</feature>
<dbReference type="GO" id="GO:0036503">
    <property type="term" value="P:ERAD pathway"/>
    <property type="evidence" value="ECO:0007669"/>
    <property type="project" value="TreeGrafter"/>
</dbReference>
<feature type="region of interest" description="Disordered" evidence="1">
    <location>
        <begin position="588"/>
        <end position="672"/>
    </location>
</feature>
<feature type="compositionally biased region" description="Low complexity" evidence="1">
    <location>
        <begin position="657"/>
        <end position="672"/>
    </location>
</feature>
<dbReference type="InterPro" id="IPR029071">
    <property type="entry name" value="Ubiquitin-like_domsf"/>
</dbReference>
<feature type="compositionally biased region" description="Polar residues" evidence="1">
    <location>
        <begin position="728"/>
        <end position="746"/>
    </location>
</feature>
<feature type="region of interest" description="Disordered" evidence="1">
    <location>
        <begin position="544"/>
        <end position="569"/>
    </location>
</feature>
<feature type="compositionally biased region" description="Low complexity" evidence="1">
    <location>
        <begin position="776"/>
        <end position="791"/>
    </location>
</feature>
<dbReference type="PANTHER" id="PTHR15204">
    <property type="entry name" value="LARGE PROLINE-RICH PROTEIN BAG6"/>
    <property type="match status" value="1"/>
</dbReference>
<gene>
    <name evidence="3" type="ORF">FEM48_Zijuj06G0011100</name>
</gene>
<accession>A0A978V6A5</accession>